<dbReference type="PANTHER" id="PTHR30329">
    <property type="entry name" value="STATOR ELEMENT OF FLAGELLAR MOTOR COMPLEX"/>
    <property type="match status" value="1"/>
</dbReference>
<dbReference type="RefSeq" id="WP_190886393.1">
    <property type="nucleotide sequence ID" value="NZ_JACWZY010000005.1"/>
</dbReference>
<keyword evidence="6" id="KW-0732">Signal</keyword>
<dbReference type="PRINTS" id="PR01021">
    <property type="entry name" value="OMPADOMAIN"/>
</dbReference>
<dbReference type="SUPFAM" id="SSF103088">
    <property type="entry name" value="OmpA-like"/>
    <property type="match status" value="1"/>
</dbReference>
<dbReference type="PANTHER" id="PTHR30329:SF21">
    <property type="entry name" value="LIPOPROTEIN YIAD-RELATED"/>
    <property type="match status" value="1"/>
</dbReference>
<dbReference type="AlphaFoldDB" id="A0A927AMU8"/>
<protein>
    <submittedName>
        <fullName evidence="8">OmpA family protein</fullName>
    </submittedName>
</protein>
<evidence type="ECO:0000256" key="3">
    <source>
        <dbReference type="ARBA" id="ARBA00023237"/>
    </source>
</evidence>
<dbReference type="SUPFAM" id="SSF49478">
    <property type="entry name" value="Cna protein B-type domain"/>
    <property type="match status" value="1"/>
</dbReference>
<dbReference type="InterPro" id="IPR011659">
    <property type="entry name" value="WD40"/>
</dbReference>
<dbReference type="PROSITE" id="PS51123">
    <property type="entry name" value="OMPA_2"/>
    <property type="match status" value="1"/>
</dbReference>
<dbReference type="InterPro" id="IPR006664">
    <property type="entry name" value="OMP_bac"/>
</dbReference>
<dbReference type="Proteomes" id="UP000598820">
    <property type="component" value="Unassembled WGS sequence"/>
</dbReference>
<dbReference type="Gene3D" id="3.30.1330.60">
    <property type="entry name" value="OmpA-like domain"/>
    <property type="match status" value="1"/>
</dbReference>
<comment type="caution">
    <text evidence="8">The sequence shown here is derived from an EMBL/GenBank/DDBJ whole genome shotgun (WGS) entry which is preliminary data.</text>
</comment>
<dbReference type="Pfam" id="PF00691">
    <property type="entry name" value="OmpA"/>
    <property type="match status" value="1"/>
</dbReference>
<evidence type="ECO:0000313" key="8">
    <source>
        <dbReference type="EMBL" id="MBD2700529.1"/>
    </source>
</evidence>
<sequence>MIRSVLLIGMLWLLTSQVFAQSLVKQGDRQFDQLAYAKAVELYEKALTSPEKINEGERRDARAKLGYSYQQLRDTQNAERVYRDLMGNGDMPNDYAKCYLYYAQVLASNGKYREAQVAYEKYGKLQESDKRSPSFSKLYKDVSALTRNAGSYKVEFLKMNTKKAEFSPMFYRDGLVFVSTGHGGNGVKRVFKWNNSPFLDLYYLPDLSNIRVDKASSLGGSVSTTKHKRTRLIRPLGSDDYTAATSNDTKTVGFYGDYNMTMGYEDTPISESDQFSRNLNTKYHEGPLTFSKDGLRVIFTRNNFNEGHFRKSLDGINKLKLYTATQTNGYWGKAEELPFNSNEFSTGHPALSKDDQLLYFASDMPGGYGGTDLYVSRWADGKWSTPINLGKEVNTKGNELFPYIDEKGNLYFSSDGHPGLGDLDMFYAQIVSDGKEGKMVRNLGEPLNSPKDDFGIVTDGDRKSGFFSSNRKNGGADDDVYRFAREGSLYPCRQLTLSVFDAESREPLANTSVALDNAASDGQKQLQTDAEGLIRVCIDADSEVKFQATKEGYLDNKLGFSTKGMSDDQPSRLEIPLTKLAPAKPATTTIRGRVTTQTGQKPISGVKVVLINETDGTMQDTLTGADGSYEFVVKAGNEYRLEAMKDNMGTVGSRISKEGTGTTDLTMFKKGDVIKIDNIYYDLNKAAIRPDAAVELDKVVELLNKYPAMSIEMRSHTDSRSSAKYNKTLSSNRARAAVTYLKSKGIASPRMVARGYGESLPLNKCKDGVNCTEEEYQLNRRTEIKILNIESASVSEKSKLTTRSKPSVKKSKQKSRKRRR</sequence>
<name>A0A927AMU8_9BACT</name>
<evidence type="ECO:0000256" key="2">
    <source>
        <dbReference type="ARBA" id="ARBA00023136"/>
    </source>
</evidence>
<dbReference type="InterPro" id="IPR036737">
    <property type="entry name" value="OmpA-like_sf"/>
</dbReference>
<keyword evidence="2 4" id="KW-0472">Membrane</keyword>
<dbReference type="Pfam" id="PF07676">
    <property type="entry name" value="PD40"/>
    <property type="match status" value="1"/>
</dbReference>
<dbReference type="InterPro" id="IPR011990">
    <property type="entry name" value="TPR-like_helical_dom_sf"/>
</dbReference>
<evidence type="ECO:0000256" key="1">
    <source>
        <dbReference type="ARBA" id="ARBA00004442"/>
    </source>
</evidence>
<proteinExistence type="predicted"/>
<reference evidence="8" key="1">
    <citation type="submission" date="2020-09" db="EMBL/GenBank/DDBJ databases">
        <authorList>
            <person name="Kim M.K."/>
        </authorList>
    </citation>
    <scope>NUCLEOTIDE SEQUENCE</scope>
    <source>
        <strain evidence="8">BT702</strain>
    </source>
</reference>
<comment type="subcellular location">
    <subcellularLocation>
        <location evidence="1">Cell outer membrane</location>
    </subcellularLocation>
</comment>
<gene>
    <name evidence="8" type="ORF">IC229_07780</name>
</gene>
<feature type="chain" id="PRO_5036794907" evidence="6">
    <location>
        <begin position="21"/>
        <end position="820"/>
    </location>
</feature>
<keyword evidence="9" id="KW-1185">Reference proteome</keyword>
<evidence type="ECO:0000256" key="4">
    <source>
        <dbReference type="PROSITE-ProRule" id="PRU00473"/>
    </source>
</evidence>
<dbReference type="Pfam" id="PF13620">
    <property type="entry name" value="CarboxypepD_reg"/>
    <property type="match status" value="1"/>
</dbReference>
<dbReference type="Gene3D" id="2.60.40.1120">
    <property type="entry name" value="Carboxypeptidase-like, regulatory domain"/>
    <property type="match status" value="1"/>
</dbReference>
<evidence type="ECO:0000259" key="7">
    <source>
        <dbReference type="PROSITE" id="PS51123"/>
    </source>
</evidence>
<dbReference type="GO" id="GO:0009279">
    <property type="term" value="C:cell outer membrane"/>
    <property type="evidence" value="ECO:0007669"/>
    <property type="project" value="UniProtKB-SubCell"/>
</dbReference>
<evidence type="ECO:0000256" key="5">
    <source>
        <dbReference type="SAM" id="MobiDB-lite"/>
    </source>
</evidence>
<evidence type="ECO:0000313" key="9">
    <source>
        <dbReference type="Proteomes" id="UP000598820"/>
    </source>
</evidence>
<evidence type="ECO:0000256" key="6">
    <source>
        <dbReference type="SAM" id="SignalP"/>
    </source>
</evidence>
<accession>A0A927AMU8</accession>
<dbReference type="InterPro" id="IPR006665">
    <property type="entry name" value="OmpA-like"/>
</dbReference>
<dbReference type="SUPFAM" id="SSF48452">
    <property type="entry name" value="TPR-like"/>
    <property type="match status" value="1"/>
</dbReference>
<keyword evidence="3" id="KW-0998">Cell outer membrane</keyword>
<feature type="compositionally biased region" description="Basic residues" evidence="5">
    <location>
        <begin position="800"/>
        <end position="820"/>
    </location>
</feature>
<feature type="region of interest" description="Disordered" evidence="5">
    <location>
        <begin position="795"/>
        <end position="820"/>
    </location>
</feature>
<feature type="signal peptide" evidence="6">
    <location>
        <begin position="1"/>
        <end position="20"/>
    </location>
</feature>
<feature type="domain" description="OmpA-like" evidence="7">
    <location>
        <begin position="668"/>
        <end position="790"/>
    </location>
</feature>
<dbReference type="InterPro" id="IPR050330">
    <property type="entry name" value="Bact_OuterMem_StrucFunc"/>
</dbReference>
<organism evidence="8 9">
    <name type="scientific">Spirosoma profusum</name>
    <dbReference type="NCBI Taxonomy" id="2771354"/>
    <lineage>
        <taxon>Bacteria</taxon>
        <taxon>Pseudomonadati</taxon>
        <taxon>Bacteroidota</taxon>
        <taxon>Cytophagia</taxon>
        <taxon>Cytophagales</taxon>
        <taxon>Cytophagaceae</taxon>
        <taxon>Spirosoma</taxon>
    </lineage>
</organism>
<dbReference type="SUPFAM" id="SSF82171">
    <property type="entry name" value="DPP6 N-terminal domain-like"/>
    <property type="match status" value="1"/>
</dbReference>
<dbReference type="CDD" id="cd07185">
    <property type="entry name" value="OmpA_C-like"/>
    <property type="match status" value="1"/>
</dbReference>
<dbReference type="EMBL" id="JACWZY010000005">
    <property type="protein sequence ID" value="MBD2700529.1"/>
    <property type="molecule type" value="Genomic_DNA"/>
</dbReference>
<dbReference type="Gene3D" id="1.25.40.10">
    <property type="entry name" value="Tetratricopeptide repeat domain"/>
    <property type="match status" value="1"/>
</dbReference>